<dbReference type="InterPro" id="IPR001343">
    <property type="entry name" value="Hemolysn_Ca-bd"/>
</dbReference>
<evidence type="ECO:0000259" key="8">
    <source>
        <dbReference type="PROSITE" id="PS50234"/>
    </source>
</evidence>
<dbReference type="InterPro" id="IPR002035">
    <property type="entry name" value="VWF_A"/>
</dbReference>
<dbReference type="SMART" id="SM00327">
    <property type="entry name" value="VWA"/>
    <property type="match status" value="1"/>
</dbReference>
<dbReference type="GO" id="GO:0016020">
    <property type="term" value="C:membrane"/>
    <property type="evidence" value="ECO:0007669"/>
    <property type="project" value="UniProtKB-SubCell"/>
</dbReference>
<evidence type="ECO:0000313" key="9">
    <source>
        <dbReference type="EMBL" id="PWW80945.1"/>
    </source>
</evidence>
<dbReference type="AlphaFoldDB" id="A0A317T2W8"/>
<accession>A0A317T2W8</accession>
<dbReference type="InterPro" id="IPR018511">
    <property type="entry name" value="Hemolysin-typ_Ca-bd_CS"/>
</dbReference>
<dbReference type="InterPro" id="IPR036465">
    <property type="entry name" value="vWFA_dom_sf"/>
</dbReference>
<dbReference type="GO" id="GO:0005576">
    <property type="term" value="C:extracellular region"/>
    <property type="evidence" value="ECO:0007669"/>
    <property type="project" value="UniProtKB-SubCell"/>
</dbReference>
<dbReference type="Gene3D" id="2.150.10.10">
    <property type="entry name" value="Serralysin-like metalloprotease, C-terminal"/>
    <property type="match status" value="2"/>
</dbReference>
<dbReference type="InterPro" id="IPR011049">
    <property type="entry name" value="Serralysin-like_metalloprot_C"/>
</dbReference>
<reference evidence="10" key="1">
    <citation type="submission" date="2017-10" db="EMBL/GenBank/DDBJ databases">
        <authorList>
            <person name="Gaisin V.A."/>
            <person name="Rysina M.S."/>
            <person name="Grouzdev D.S."/>
        </authorList>
    </citation>
    <scope>NUCLEOTIDE SEQUENCE [LARGE SCALE GENOMIC DNA]</scope>
    <source>
        <strain evidence="10">V1</strain>
    </source>
</reference>
<comment type="caution">
    <text evidence="9">The sequence shown here is derived from an EMBL/GenBank/DDBJ whole genome shotgun (WGS) entry which is preliminary data.</text>
</comment>
<dbReference type="InterPro" id="IPR050557">
    <property type="entry name" value="RTX_toxin/Mannuronan_C5-epim"/>
</dbReference>
<dbReference type="Pfam" id="PF13519">
    <property type="entry name" value="VWA_2"/>
    <property type="match status" value="1"/>
</dbReference>
<dbReference type="PROSITE" id="PS00330">
    <property type="entry name" value="HEMOLYSIN_CALCIUM"/>
    <property type="match status" value="5"/>
</dbReference>
<keyword evidence="10" id="KW-1185">Reference proteome</keyword>
<proteinExistence type="predicted"/>
<dbReference type="PRINTS" id="PR00313">
    <property type="entry name" value="CABNDNGRPT"/>
</dbReference>
<evidence type="ECO:0000313" key="10">
    <source>
        <dbReference type="Proteomes" id="UP000246278"/>
    </source>
</evidence>
<dbReference type="GO" id="GO:0090729">
    <property type="term" value="F:toxin activity"/>
    <property type="evidence" value="ECO:0007669"/>
    <property type="project" value="UniProtKB-KW"/>
</dbReference>
<dbReference type="Proteomes" id="UP000246278">
    <property type="component" value="Unassembled WGS sequence"/>
</dbReference>
<keyword evidence="6" id="KW-0843">Virulence</keyword>
<dbReference type="SUPFAM" id="SSF53300">
    <property type="entry name" value="vWA-like"/>
    <property type="match status" value="1"/>
</dbReference>
<dbReference type="PRINTS" id="PR01488">
    <property type="entry name" value="RTXTOXINA"/>
</dbReference>
<feature type="domain" description="VWFA" evidence="8">
    <location>
        <begin position="222"/>
        <end position="432"/>
    </location>
</feature>
<protein>
    <recommendedName>
        <fullName evidence="8">VWFA domain-containing protein</fullName>
    </recommendedName>
</protein>
<evidence type="ECO:0000256" key="5">
    <source>
        <dbReference type="ARBA" id="ARBA00022737"/>
    </source>
</evidence>
<organism evidence="9 10">
    <name type="scientific">Prosthecochloris marina</name>
    <dbReference type="NCBI Taxonomy" id="2017681"/>
    <lineage>
        <taxon>Bacteria</taxon>
        <taxon>Pseudomonadati</taxon>
        <taxon>Chlorobiota</taxon>
        <taxon>Chlorobiia</taxon>
        <taxon>Chlorobiales</taxon>
        <taxon>Chlorobiaceae</taxon>
        <taxon>Prosthecochloris</taxon>
    </lineage>
</organism>
<name>A0A317T2W8_9CHLB</name>
<sequence length="922" mass="96581">MLDSIGITVTDTDGDTSNDTFDIEIVDDVPSATGNTVVGYVEEEALEGGNQDSNDVAGINGDGDGNNAVWQGSLSDLFLVGADQPGVYGVNTDTDDLPDDLSSAGVAVKYDVADNMLTAYADEDGNGIFNAGDREVFTLEVDETTGAYTFTLMDQLDHHDVSSADDIEMSLDIDLSSAVVVQDGDGDEARLDGGSLVITVQDDIPASNTLDETFAAKPIDTNLVIVIDVSGSMGNTVNGKTRLEIAQEAVKNLIDEYDKIGDVKVQIITFSSGAGLQTYNGDVWLDPDEAEIVIDGLSANGGTNYDAALQEAMDAYGESGKLSNPQAQNVLYFMSDGNPTVPSWTAYYSDVQHGGGAGNTTEREDGIQLDEQAQWEAFLRVEKIDALAIGVGSGVSTGDLEPIAYNGKEGKDRDAVVVQNENDLSDILLSTVDPDSISGNLVKGYGSDEAGYVKSITIDGRTYSYDPDGSGGNGSISVSGGTDQSTFNTLTKILTISTSNDGMLAVNMDTGEYVYSSPTTVVTAIYTENIAYQITDSDGDVQSATGTIIVQPPPIIGTDGNDTLNGGPYSDYIKGRDGNDTIYGNDGNDMLIGGDGTDILWGGEGDDILVFDTADTIDGGAGTDTLFVKAGESVDFTSYVSQLSNLEIIQLDIGAKVLGLSQSDVSGITGGSMLKIIGNETSGVELDGSWTVGSQIFEDGVTFNVYTSGSTTVKVQDGVYLLTIDSNSGSTVQGINSGSEDDWLIGNNGNDILNGGAGDDLLEGGAGNDSLYGGAGDDILLYDAADSIIDGGDDVDILRLDNGDDLDFSGTTLSSKITDIEVIDMSSASGEYGSSGNDYLLDDNEIENLSARDVIDITDGDNTLYILRGIADIVELEGFTLSASDQNVTLNGETYVMDQYTGVYGGVQATVYIQDGYQYPEV</sequence>
<keyword evidence="3" id="KW-0964">Secreted</keyword>
<keyword evidence="5" id="KW-0677">Repeat</keyword>
<keyword evidence="4" id="KW-0800">Toxin</keyword>
<dbReference type="InterPro" id="IPR003995">
    <property type="entry name" value="RTX_toxin_determinant-A"/>
</dbReference>
<evidence type="ECO:0000256" key="3">
    <source>
        <dbReference type="ARBA" id="ARBA00022525"/>
    </source>
</evidence>
<evidence type="ECO:0000256" key="2">
    <source>
        <dbReference type="ARBA" id="ARBA00004613"/>
    </source>
</evidence>
<dbReference type="GO" id="GO:0005509">
    <property type="term" value="F:calcium ion binding"/>
    <property type="evidence" value="ECO:0007669"/>
    <property type="project" value="InterPro"/>
</dbReference>
<evidence type="ECO:0000256" key="7">
    <source>
        <dbReference type="ARBA" id="ARBA00023136"/>
    </source>
</evidence>
<evidence type="ECO:0000256" key="6">
    <source>
        <dbReference type="ARBA" id="ARBA00023026"/>
    </source>
</evidence>
<dbReference type="Pfam" id="PF00353">
    <property type="entry name" value="HemolysinCabind"/>
    <property type="match status" value="3"/>
</dbReference>
<dbReference type="PANTHER" id="PTHR38340:SF1">
    <property type="entry name" value="S-LAYER PROTEIN"/>
    <property type="match status" value="1"/>
</dbReference>
<dbReference type="PROSITE" id="PS50234">
    <property type="entry name" value="VWFA"/>
    <property type="match status" value="1"/>
</dbReference>
<gene>
    <name evidence="9" type="ORF">CR164_12835</name>
</gene>
<keyword evidence="7" id="KW-0472">Membrane</keyword>
<dbReference type="PANTHER" id="PTHR38340">
    <property type="entry name" value="S-LAYER PROTEIN"/>
    <property type="match status" value="1"/>
</dbReference>
<comment type="subcellular location">
    <subcellularLocation>
        <location evidence="1">Membrane</location>
    </subcellularLocation>
    <subcellularLocation>
        <location evidence="2">Secreted</location>
    </subcellularLocation>
</comment>
<dbReference type="SUPFAM" id="SSF51120">
    <property type="entry name" value="beta-Roll"/>
    <property type="match status" value="2"/>
</dbReference>
<evidence type="ECO:0000256" key="4">
    <source>
        <dbReference type="ARBA" id="ARBA00022656"/>
    </source>
</evidence>
<dbReference type="CDD" id="cd00198">
    <property type="entry name" value="vWFA"/>
    <property type="match status" value="1"/>
</dbReference>
<dbReference type="Gene3D" id="3.40.50.410">
    <property type="entry name" value="von Willebrand factor, type A domain"/>
    <property type="match status" value="1"/>
</dbReference>
<dbReference type="EMBL" id="PDNZ01000015">
    <property type="protein sequence ID" value="PWW80945.1"/>
    <property type="molecule type" value="Genomic_DNA"/>
</dbReference>
<evidence type="ECO:0000256" key="1">
    <source>
        <dbReference type="ARBA" id="ARBA00004370"/>
    </source>
</evidence>